<accession>A0AAV8Y454</accession>
<evidence type="ECO:0000256" key="5">
    <source>
        <dbReference type="SAM" id="MobiDB-lite"/>
    </source>
</evidence>
<evidence type="ECO:0000256" key="4">
    <source>
        <dbReference type="PROSITE-ProRule" id="PRU00175"/>
    </source>
</evidence>
<evidence type="ECO:0000256" key="3">
    <source>
        <dbReference type="ARBA" id="ARBA00022833"/>
    </source>
</evidence>
<dbReference type="InterPro" id="IPR013083">
    <property type="entry name" value="Znf_RING/FYVE/PHD"/>
</dbReference>
<dbReference type="PROSITE" id="PS50089">
    <property type="entry name" value="ZF_RING_2"/>
    <property type="match status" value="1"/>
</dbReference>
<dbReference type="SMART" id="SM00184">
    <property type="entry name" value="RING"/>
    <property type="match status" value="1"/>
</dbReference>
<dbReference type="InterPro" id="IPR001841">
    <property type="entry name" value="Znf_RING"/>
</dbReference>
<reference evidence="8" key="1">
    <citation type="journal article" date="2023" name="Insect Mol. Biol.">
        <title>Genome sequencing provides insights into the evolution of gene families encoding plant cell wall-degrading enzymes in longhorned beetles.</title>
        <authorList>
            <person name="Shin N.R."/>
            <person name="Okamura Y."/>
            <person name="Kirsch R."/>
            <person name="Pauchet Y."/>
        </authorList>
    </citation>
    <scope>NUCLEOTIDE SEQUENCE</scope>
    <source>
        <strain evidence="8">AMC_N1</strain>
    </source>
</reference>
<keyword evidence="6" id="KW-0812">Transmembrane</keyword>
<dbReference type="GO" id="GO:0008270">
    <property type="term" value="F:zinc ion binding"/>
    <property type="evidence" value="ECO:0007669"/>
    <property type="project" value="UniProtKB-KW"/>
</dbReference>
<keyword evidence="2 4" id="KW-0863">Zinc-finger</keyword>
<dbReference type="Gene3D" id="3.30.40.10">
    <property type="entry name" value="Zinc/RING finger domain, C3HC4 (zinc finger)"/>
    <property type="match status" value="1"/>
</dbReference>
<dbReference type="AlphaFoldDB" id="A0AAV8Y454"/>
<gene>
    <name evidence="8" type="ORF">NQ318_002731</name>
</gene>
<dbReference type="EMBL" id="JAPWTK010000204">
    <property type="protein sequence ID" value="KAJ8945890.1"/>
    <property type="molecule type" value="Genomic_DNA"/>
</dbReference>
<dbReference type="PANTHER" id="PTHR45798">
    <property type="entry name" value="RING-H2 FINGER PROTEIN ATL61-RELATED-RELATED"/>
    <property type="match status" value="1"/>
</dbReference>
<evidence type="ECO:0000313" key="9">
    <source>
        <dbReference type="Proteomes" id="UP001162162"/>
    </source>
</evidence>
<feature type="domain" description="RING-type" evidence="7">
    <location>
        <begin position="77"/>
        <end position="116"/>
    </location>
</feature>
<keyword evidence="9" id="KW-1185">Reference proteome</keyword>
<dbReference type="SUPFAM" id="SSF57850">
    <property type="entry name" value="RING/U-box"/>
    <property type="match status" value="1"/>
</dbReference>
<comment type="caution">
    <text evidence="8">The sequence shown here is derived from an EMBL/GenBank/DDBJ whole genome shotgun (WGS) entry which is preliminary data.</text>
</comment>
<dbReference type="InterPro" id="IPR052788">
    <property type="entry name" value="RING-type_E3_ligase_ATL"/>
</dbReference>
<evidence type="ECO:0000256" key="1">
    <source>
        <dbReference type="ARBA" id="ARBA00022723"/>
    </source>
</evidence>
<evidence type="ECO:0000313" key="8">
    <source>
        <dbReference type="EMBL" id="KAJ8945890.1"/>
    </source>
</evidence>
<evidence type="ECO:0000256" key="2">
    <source>
        <dbReference type="ARBA" id="ARBA00022771"/>
    </source>
</evidence>
<keyword evidence="6" id="KW-0472">Membrane</keyword>
<feature type="region of interest" description="Disordered" evidence="5">
    <location>
        <begin position="33"/>
        <end position="67"/>
    </location>
</feature>
<organism evidence="8 9">
    <name type="scientific">Aromia moschata</name>
    <dbReference type="NCBI Taxonomy" id="1265417"/>
    <lineage>
        <taxon>Eukaryota</taxon>
        <taxon>Metazoa</taxon>
        <taxon>Ecdysozoa</taxon>
        <taxon>Arthropoda</taxon>
        <taxon>Hexapoda</taxon>
        <taxon>Insecta</taxon>
        <taxon>Pterygota</taxon>
        <taxon>Neoptera</taxon>
        <taxon>Endopterygota</taxon>
        <taxon>Coleoptera</taxon>
        <taxon>Polyphaga</taxon>
        <taxon>Cucujiformia</taxon>
        <taxon>Chrysomeloidea</taxon>
        <taxon>Cerambycidae</taxon>
        <taxon>Cerambycinae</taxon>
        <taxon>Callichromatini</taxon>
        <taxon>Aromia</taxon>
    </lineage>
</organism>
<name>A0AAV8Y454_9CUCU</name>
<proteinExistence type="predicted"/>
<keyword evidence="6" id="KW-1133">Transmembrane helix</keyword>
<dbReference type="PANTHER" id="PTHR45798:SF97">
    <property type="entry name" value="ALCOHOL-SENSITIVE RING FINGER PROTEIN 1"/>
    <property type="match status" value="1"/>
</dbReference>
<keyword evidence="1" id="KW-0479">Metal-binding</keyword>
<protein>
    <recommendedName>
        <fullName evidence="7">RING-type domain-containing protein</fullName>
    </recommendedName>
</protein>
<keyword evidence="3" id="KW-0862">Zinc</keyword>
<evidence type="ECO:0000256" key="6">
    <source>
        <dbReference type="SAM" id="Phobius"/>
    </source>
</evidence>
<feature type="transmembrane region" description="Helical" evidence="6">
    <location>
        <begin position="6"/>
        <end position="26"/>
    </location>
</feature>
<sequence>MSFQLHPIAFGVMLVVAVGTLAYNYWNSRQHNNYGYERPNRHETPYSDFDFDEPSSPKSSPEIVECPPRKKRNADRCAICLGSLKSSLKPLKCSHIFHEHCITAWLLENNTCPICRKVTP</sequence>
<dbReference type="Proteomes" id="UP001162162">
    <property type="component" value="Unassembled WGS sequence"/>
</dbReference>
<evidence type="ECO:0000259" key="7">
    <source>
        <dbReference type="PROSITE" id="PS50089"/>
    </source>
</evidence>
<dbReference type="Pfam" id="PF13639">
    <property type="entry name" value="zf-RING_2"/>
    <property type="match status" value="1"/>
</dbReference>